<dbReference type="InterPro" id="IPR010463">
    <property type="entry name" value="DUF1057"/>
</dbReference>
<dbReference type="AlphaFoldDB" id="A0A183U4K1"/>
<dbReference type="Proteomes" id="UP000050794">
    <property type="component" value="Unassembled WGS sequence"/>
</dbReference>
<dbReference type="Pfam" id="PF06342">
    <property type="entry name" value="DUF1057"/>
    <property type="match status" value="2"/>
</dbReference>
<keyword evidence="1" id="KW-1133">Transmembrane helix</keyword>
<keyword evidence="1" id="KW-0812">Transmembrane</keyword>
<dbReference type="PANTHER" id="PTHR47533:SF6">
    <property type="entry name" value="PROTEIN CBG08091"/>
    <property type="match status" value="1"/>
</dbReference>
<evidence type="ECO:0000313" key="2">
    <source>
        <dbReference type="EMBL" id="VDM29138.1"/>
    </source>
</evidence>
<reference evidence="2 3" key="2">
    <citation type="submission" date="2018-11" db="EMBL/GenBank/DDBJ databases">
        <authorList>
            <consortium name="Pathogen Informatics"/>
        </authorList>
    </citation>
    <scope>NUCLEOTIDE SEQUENCE [LARGE SCALE GENOMIC DNA]</scope>
</reference>
<accession>A0A183U4K1</accession>
<protein>
    <submittedName>
        <fullName evidence="4">Hydrolase_4 domain-containing protein</fullName>
    </submittedName>
</protein>
<reference evidence="4" key="1">
    <citation type="submission" date="2016-06" db="UniProtKB">
        <authorList>
            <consortium name="WormBaseParasite"/>
        </authorList>
    </citation>
    <scope>IDENTIFICATION</scope>
</reference>
<evidence type="ECO:0000313" key="3">
    <source>
        <dbReference type="Proteomes" id="UP000050794"/>
    </source>
</evidence>
<feature type="transmembrane region" description="Helical" evidence="1">
    <location>
        <begin position="134"/>
        <end position="157"/>
    </location>
</feature>
<proteinExistence type="predicted"/>
<gene>
    <name evidence="2" type="ORF">TCNE_LOCUS3421</name>
</gene>
<evidence type="ECO:0000256" key="1">
    <source>
        <dbReference type="SAM" id="Phobius"/>
    </source>
</evidence>
<dbReference type="ESTHER" id="toxca-a0a0b2ux92">
    <property type="family name" value="Duf_1057"/>
</dbReference>
<organism evidence="3 4">
    <name type="scientific">Toxocara canis</name>
    <name type="common">Canine roundworm</name>
    <dbReference type="NCBI Taxonomy" id="6265"/>
    <lineage>
        <taxon>Eukaryota</taxon>
        <taxon>Metazoa</taxon>
        <taxon>Ecdysozoa</taxon>
        <taxon>Nematoda</taxon>
        <taxon>Chromadorea</taxon>
        <taxon>Rhabditida</taxon>
        <taxon>Spirurina</taxon>
        <taxon>Ascaridomorpha</taxon>
        <taxon>Ascaridoidea</taxon>
        <taxon>Toxocaridae</taxon>
        <taxon>Toxocara</taxon>
    </lineage>
</organism>
<dbReference type="SUPFAM" id="SSF53474">
    <property type="entry name" value="alpha/beta-Hydrolases"/>
    <property type="match status" value="1"/>
</dbReference>
<evidence type="ECO:0000313" key="4">
    <source>
        <dbReference type="WBParaSite" id="TCNE_0000342101-mRNA-1"/>
    </source>
</evidence>
<dbReference type="Gene3D" id="3.40.50.1820">
    <property type="entry name" value="alpha/beta hydrolase"/>
    <property type="match status" value="1"/>
</dbReference>
<dbReference type="WBParaSite" id="TCNE_0000342101-mRNA-1">
    <property type="protein sequence ID" value="TCNE_0000342101-mRNA-1"/>
    <property type="gene ID" value="TCNE_0000342101"/>
</dbReference>
<name>A0A183U4K1_TOXCA</name>
<dbReference type="EMBL" id="UYWY01004365">
    <property type="protein sequence ID" value="VDM29138.1"/>
    <property type="molecule type" value="Genomic_DNA"/>
</dbReference>
<dbReference type="PANTHER" id="PTHR47533">
    <property type="entry name" value="PROTEIN CBG21859"/>
    <property type="match status" value="1"/>
</dbReference>
<keyword evidence="1" id="KW-0472">Membrane</keyword>
<sequence length="289" mass="33055">MHMRPQTEDERLCCDSDEAVQFADEVLKRIDPKGKLIFLGHSRGSEVALRMAALNEVNLLRKVRIVHVSEEQQFLLVDIYFYSRRESAGFLQPRTVIALCDREQGRSRTNAVVLVNPIGFSAHRSVRPRWVCAFLAWLLSFGAAVRFILKPLLYFFFSKLMCMKIKNGEVAATIVRTVSVTDFPSQLRYVQQLRDSHVQVLITYGGSDPIIERPISDHFVQQFGDIKCLNCSSRKPEQSTFDEYAKMIRCEGNKVAICFSKEGHQLQKNRATFLADAILALLNNDQKHK</sequence>
<keyword evidence="3" id="KW-1185">Reference proteome</keyword>
<dbReference type="InterPro" id="IPR029058">
    <property type="entry name" value="AB_hydrolase_fold"/>
</dbReference>